<proteinExistence type="predicted"/>
<accession>A0A5C1A7E7</accession>
<name>A0A5C1A7E7_9BACT</name>
<feature type="transmembrane region" description="Helical" evidence="1">
    <location>
        <begin position="164"/>
        <end position="188"/>
    </location>
</feature>
<keyword evidence="1" id="KW-0812">Transmembrane</keyword>
<feature type="transmembrane region" description="Helical" evidence="1">
    <location>
        <begin position="194"/>
        <end position="213"/>
    </location>
</feature>
<feature type="transmembrane region" description="Helical" evidence="1">
    <location>
        <begin position="334"/>
        <end position="358"/>
    </location>
</feature>
<reference evidence="3" key="1">
    <citation type="submission" date="2019-08" db="EMBL/GenBank/DDBJ databases">
        <title>Limnoglobus roseus gen. nov., sp. nov., a novel freshwater planctomycete with a giant genome from the family Gemmataceae.</title>
        <authorList>
            <person name="Kulichevskaya I.S."/>
            <person name="Naumoff D.G."/>
            <person name="Miroshnikov K."/>
            <person name="Ivanova A."/>
            <person name="Philippov D.A."/>
            <person name="Hakobyan A."/>
            <person name="Rijpstra I.C."/>
            <person name="Sinninghe Damste J.S."/>
            <person name="Liesack W."/>
            <person name="Dedysh S.N."/>
        </authorList>
    </citation>
    <scope>NUCLEOTIDE SEQUENCE [LARGE SCALE GENOMIC DNA]</scope>
    <source>
        <strain evidence="3">PX52</strain>
    </source>
</reference>
<dbReference type="PANTHER" id="PTHR34365">
    <property type="entry name" value="ENOLASE (DUF1399)"/>
    <property type="match status" value="1"/>
</dbReference>
<gene>
    <name evidence="2" type="ORF">PX52LOC_01273</name>
</gene>
<dbReference type="InterPro" id="IPR026467">
    <property type="entry name" value="Ser/Gly_Cys_C_dom"/>
</dbReference>
<dbReference type="KEGG" id="lrs:PX52LOC_01273"/>
<dbReference type="Proteomes" id="UP000324974">
    <property type="component" value="Chromosome"/>
</dbReference>
<evidence type="ECO:0000313" key="3">
    <source>
        <dbReference type="Proteomes" id="UP000324974"/>
    </source>
</evidence>
<dbReference type="PANTHER" id="PTHR34365:SF7">
    <property type="entry name" value="GLYCINE-RICH DOMAIN-CONTAINING PROTEIN 1"/>
    <property type="match status" value="1"/>
</dbReference>
<evidence type="ECO:0000256" key="1">
    <source>
        <dbReference type="SAM" id="Phobius"/>
    </source>
</evidence>
<dbReference type="EMBL" id="CP042425">
    <property type="protein sequence ID" value="QEL14385.1"/>
    <property type="molecule type" value="Genomic_DNA"/>
</dbReference>
<keyword evidence="3" id="KW-1185">Reference proteome</keyword>
<dbReference type="AlphaFoldDB" id="A0A5C1A7E7"/>
<protein>
    <submittedName>
        <fullName evidence="2">TIGR04222 domain-containing membrane protein</fullName>
    </submittedName>
</protein>
<keyword evidence="1" id="KW-0472">Membrane</keyword>
<dbReference type="NCBIfam" id="TIGR04222">
    <property type="entry name" value="near_uncomplex"/>
    <property type="match status" value="1"/>
</dbReference>
<organism evidence="2 3">
    <name type="scientific">Limnoglobus roseus</name>
    <dbReference type="NCBI Taxonomy" id="2598579"/>
    <lineage>
        <taxon>Bacteria</taxon>
        <taxon>Pseudomonadati</taxon>
        <taxon>Planctomycetota</taxon>
        <taxon>Planctomycetia</taxon>
        <taxon>Gemmatales</taxon>
        <taxon>Gemmataceae</taxon>
        <taxon>Limnoglobus</taxon>
    </lineage>
</organism>
<evidence type="ECO:0000313" key="2">
    <source>
        <dbReference type="EMBL" id="QEL14385.1"/>
    </source>
</evidence>
<dbReference type="RefSeq" id="WP_178132540.1">
    <property type="nucleotide sequence ID" value="NZ_CP042425.1"/>
</dbReference>
<keyword evidence="1" id="KW-1133">Transmembrane helix</keyword>
<feature type="transmembrane region" description="Helical" evidence="1">
    <location>
        <begin position="364"/>
        <end position="382"/>
    </location>
</feature>
<dbReference type="InterPro" id="IPR009836">
    <property type="entry name" value="GRDP-like"/>
</dbReference>
<sequence length="475" mass="50902">MSIELRQKIEAFNIDGPDTPALPYAVRLARENGWTRAYTARVVREYKRFLYLAVTAPHAASPSEAVDAAWHLHLTYTRSYWQRLCQETLGRPLHHEPTRGGHDEGAKYRNLYERTLQTYRDTLGEDPPGDIWPPADVRFGEDLRHVTVNTARNWVVPKAVVRRAVGVLAVVTFAFVFATGCVGGLNPFDLKGTEYLAFFVPLLVAGLIVSLVIRNRLRGPGFDAGEEKPSLTWQHAAYLRANHRGLASATIAKLVQANAAAVSADGKTVAVVGRLPENATDIERAVYDVLPLKNDDPPSLKRLAEAVQLAWQSEKDAFEEAGLSFSPSARFGNALVYTLPYLFVVAAFGVTRLAMGLMNDKPSGFLVATLIGSVIVLILLAATSPRRTRKADEVLADATRANGRLRKNFTPTTADDAALAVALFGTIALAGTQYETLKQWYPASPTSGSGGCGAGCGGGGGCGGGCGGGGCGGCS</sequence>